<evidence type="ECO:0000256" key="2">
    <source>
        <dbReference type="ARBA" id="ARBA00023002"/>
    </source>
</evidence>
<dbReference type="InterPro" id="IPR036111">
    <property type="entry name" value="Mal/L-sulfo/L-lacto_DH-like_sf"/>
</dbReference>
<keyword evidence="4" id="KW-1185">Reference proteome</keyword>
<dbReference type="Gene3D" id="3.30.1370.60">
    <property type="entry name" value="Hypothetical oxidoreductase yiak, domain 2"/>
    <property type="match status" value="1"/>
</dbReference>
<dbReference type="PANTHER" id="PTHR11091">
    <property type="entry name" value="OXIDOREDUCTASE-RELATED"/>
    <property type="match status" value="1"/>
</dbReference>
<dbReference type="Pfam" id="PF02615">
    <property type="entry name" value="Ldh_2"/>
    <property type="match status" value="1"/>
</dbReference>
<dbReference type="Gene3D" id="1.10.1530.10">
    <property type="match status" value="1"/>
</dbReference>
<keyword evidence="2" id="KW-0560">Oxidoreductase</keyword>
<dbReference type="NCBIfam" id="NF007504">
    <property type="entry name" value="PRK10098.1"/>
    <property type="match status" value="1"/>
</dbReference>
<evidence type="ECO:0000256" key="1">
    <source>
        <dbReference type="ARBA" id="ARBA00006056"/>
    </source>
</evidence>
<gene>
    <name evidence="3" type="ORF">ACFOD4_18380</name>
</gene>
<dbReference type="InterPro" id="IPR003767">
    <property type="entry name" value="Malate/L-lactate_DH-like"/>
</dbReference>
<dbReference type="RefSeq" id="WP_379598738.1">
    <property type="nucleotide sequence ID" value="NZ_JBHRTN010000018.1"/>
</dbReference>
<name>A0ABV7G2V8_9PROT</name>
<proteinExistence type="inferred from homology"/>
<sequence>MDAQPPVMIEATQLETLVRDMFAASGCNAEEAATVAGHLVGANLAGHDSHGVVRVTRYLDWLKSGYLVSGRELQTVLDGGAFALFDAQFGLGQPMAKRATEHGIARAQQHGAAVVALRNAGHVGRIGHYAEMAIEAGLISVHFVNVAGSVLVAPFGGVERRLSTAPFAVGVPLPERPVVLDFATSLVAEGKVLVASNGGKALPDGALIEPDGTLSSDPHTLYGDYPPVGLRSAGAGSGAIRAFGDHKGSGLALMCELLGGAFTGGGCAGPIEERARITNGMLSIYLSPAHFGTEAEFHRSGRAYADWFASSRPAAPGGEVLLPGEPEARHRATRLRDGIPLQPDLWVGMVQAAQSLGVTVPTAR</sequence>
<dbReference type="InterPro" id="IPR043143">
    <property type="entry name" value="Mal/L-sulf/L-lact_DH-like_NADP"/>
</dbReference>
<dbReference type="Proteomes" id="UP001595593">
    <property type="component" value="Unassembled WGS sequence"/>
</dbReference>
<comment type="similarity">
    <text evidence="1">Belongs to the LDH2/MDH2 oxidoreductase family.</text>
</comment>
<accession>A0ABV7G2V8</accession>
<dbReference type="InterPro" id="IPR043144">
    <property type="entry name" value="Mal/L-sulf/L-lact_DH-like_ah"/>
</dbReference>
<evidence type="ECO:0000313" key="3">
    <source>
        <dbReference type="EMBL" id="MFC3127039.1"/>
    </source>
</evidence>
<dbReference type="SUPFAM" id="SSF89733">
    <property type="entry name" value="L-sulfolactate dehydrogenase-like"/>
    <property type="match status" value="1"/>
</dbReference>
<dbReference type="PANTHER" id="PTHR11091:SF0">
    <property type="entry name" value="MALATE DEHYDROGENASE"/>
    <property type="match status" value="1"/>
</dbReference>
<comment type="caution">
    <text evidence="3">The sequence shown here is derived from an EMBL/GenBank/DDBJ whole genome shotgun (WGS) entry which is preliminary data.</text>
</comment>
<dbReference type="EMBL" id="JBHRTN010000018">
    <property type="protein sequence ID" value="MFC3127039.1"/>
    <property type="molecule type" value="Genomic_DNA"/>
</dbReference>
<reference evidence="4" key="1">
    <citation type="journal article" date="2019" name="Int. J. Syst. Evol. Microbiol.">
        <title>The Global Catalogue of Microorganisms (GCM) 10K type strain sequencing project: providing services to taxonomists for standard genome sequencing and annotation.</title>
        <authorList>
            <consortium name="The Broad Institute Genomics Platform"/>
            <consortium name="The Broad Institute Genome Sequencing Center for Infectious Disease"/>
            <person name="Wu L."/>
            <person name="Ma J."/>
        </authorList>
    </citation>
    <scope>NUCLEOTIDE SEQUENCE [LARGE SCALE GENOMIC DNA]</scope>
    <source>
        <strain evidence="4">KCTC 52094</strain>
    </source>
</reference>
<protein>
    <submittedName>
        <fullName evidence="3">Malate/lactate/ureidoglycolate dehydrogenase</fullName>
    </submittedName>
</protein>
<organism evidence="3 4">
    <name type="scientific">Teichococcus globiformis</name>
    <dbReference type="NCBI Taxonomy" id="2307229"/>
    <lineage>
        <taxon>Bacteria</taxon>
        <taxon>Pseudomonadati</taxon>
        <taxon>Pseudomonadota</taxon>
        <taxon>Alphaproteobacteria</taxon>
        <taxon>Acetobacterales</taxon>
        <taxon>Roseomonadaceae</taxon>
        <taxon>Roseomonas</taxon>
    </lineage>
</organism>
<evidence type="ECO:0000313" key="4">
    <source>
        <dbReference type="Proteomes" id="UP001595593"/>
    </source>
</evidence>